<evidence type="ECO:0000256" key="1">
    <source>
        <dbReference type="ARBA" id="ARBA00004236"/>
    </source>
</evidence>
<evidence type="ECO:0000256" key="4">
    <source>
        <dbReference type="ARBA" id="ARBA00022692"/>
    </source>
</evidence>
<dbReference type="EC" id="2.7.8.-" evidence="8"/>
<keyword evidence="3" id="KW-0808">Transferase</keyword>
<reference evidence="11 12" key="1">
    <citation type="submission" date="2019-01" db="EMBL/GenBank/DDBJ databases">
        <title>Bacillus sp. M5HDSG1-1, whole genome shotgun sequence.</title>
        <authorList>
            <person name="Tuo L."/>
        </authorList>
    </citation>
    <scope>NUCLEOTIDE SEQUENCE [LARGE SCALE GENOMIC DNA]</scope>
    <source>
        <strain evidence="11 12">M5HDSG1-1</strain>
    </source>
</reference>
<dbReference type="Gene3D" id="3.30.870.10">
    <property type="entry name" value="Endonuclease Chain A"/>
    <property type="match status" value="2"/>
</dbReference>
<dbReference type="AlphaFoldDB" id="A0A437K9Y6"/>
<evidence type="ECO:0000256" key="6">
    <source>
        <dbReference type="ARBA" id="ARBA00022989"/>
    </source>
</evidence>
<evidence type="ECO:0000313" key="12">
    <source>
        <dbReference type="Proteomes" id="UP000288024"/>
    </source>
</evidence>
<dbReference type="RefSeq" id="WP_127738986.1">
    <property type="nucleotide sequence ID" value="NZ_CAJCKN010000011.1"/>
</dbReference>
<dbReference type="CDD" id="cd09110">
    <property type="entry name" value="PLDc_CLS_1"/>
    <property type="match status" value="1"/>
</dbReference>
<evidence type="ECO:0000256" key="5">
    <source>
        <dbReference type="ARBA" id="ARBA00022737"/>
    </source>
</evidence>
<keyword evidence="2" id="KW-1003">Cell membrane</keyword>
<feature type="domain" description="PLD phosphodiesterase" evidence="10">
    <location>
        <begin position="140"/>
        <end position="167"/>
    </location>
</feature>
<dbReference type="GeneID" id="87616661"/>
<dbReference type="GO" id="GO:0005886">
    <property type="term" value="C:plasma membrane"/>
    <property type="evidence" value="ECO:0007669"/>
    <property type="project" value="UniProtKB-SubCell"/>
</dbReference>
<dbReference type="GO" id="GO:0008808">
    <property type="term" value="F:cardiolipin synthase activity"/>
    <property type="evidence" value="ECO:0007669"/>
    <property type="project" value="UniProtKB-UniRule"/>
</dbReference>
<evidence type="ECO:0000256" key="7">
    <source>
        <dbReference type="ARBA" id="ARBA00023136"/>
    </source>
</evidence>
<evidence type="ECO:0000256" key="8">
    <source>
        <dbReference type="NCBIfam" id="TIGR04265"/>
    </source>
</evidence>
<dbReference type="Pfam" id="PF13091">
    <property type="entry name" value="PLDc_2"/>
    <property type="match status" value="2"/>
</dbReference>
<dbReference type="PROSITE" id="PS50035">
    <property type="entry name" value="PLD"/>
    <property type="match status" value="2"/>
</dbReference>
<dbReference type="CDD" id="cd09112">
    <property type="entry name" value="PLDc_CLS_2"/>
    <property type="match status" value="1"/>
</dbReference>
<dbReference type="GO" id="GO:0032049">
    <property type="term" value="P:cardiolipin biosynthetic process"/>
    <property type="evidence" value="ECO:0007669"/>
    <property type="project" value="UniProtKB-UniRule"/>
</dbReference>
<dbReference type="PANTHER" id="PTHR21248:SF7">
    <property type="entry name" value="MINOR CARDIOLIPIN SYNTHASE CLSB"/>
    <property type="match status" value="1"/>
</dbReference>
<keyword evidence="4 9" id="KW-0812">Transmembrane</keyword>
<keyword evidence="12" id="KW-1185">Reference proteome</keyword>
<dbReference type="InterPro" id="IPR022924">
    <property type="entry name" value="Cardiolipin_synthase"/>
</dbReference>
<feature type="transmembrane region" description="Helical" evidence="9">
    <location>
        <begin position="6"/>
        <end position="28"/>
    </location>
</feature>
<proteinExistence type="predicted"/>
<feature type="domain" description="PLD phosphodiesterase" evidence="10">
    <location>
        <begin position="312"/>
        <end position="339"/>
    </location>
</feature>
<keyword evidence="6 9" id="KW-1133">Transmembrane helix</keyword>
<dbReference type="EMBL" id="RZTZ01000005">
    <property type="protein sequence ID" value="RVT61529.1"/>
    <property type="molecule type" value="Genomic_DNA"/>
</dbReference>
<comment type="subcellular location">
    <subcellularLocation>
        <location evidence="1">Cell membrane</location>
    </subcellularLocation>
</comment>
<name>A0A437K9Y6_9BACI</name>
<evidence type="ECO:0000259" key="10">
    <source>
        <dbReference type="PROSITE" id="PS50035"/>
    </source>
</evidence>
<evidence type="ECO:0000313" key="11">
    <source>
        <dbReference type="EMBL" id="RVT61529.1"/>
    </source>
</evidence>
<evidence type="ECO:0000256" key="9">
    <source>
        <dbReference type="SAM" id="Phobius"/>
    </source>
</evidence>
<evidence type="ECO:0000256" key="3">
    <source>
        <dbReference type="ARBA" id="ARBA00022679"/>
    </source>
</evidence>
<evidence type="ECO:0000256" key="2">
    <source>
        <dbReference type="ARBA" id="ARBA00022475"/>
    </source>
</evidence>
<sequence length="399" mass="46416">MYTFLIIIGVLLLLIFLLYIDFIVGKAITKRKVTRRNYPFRESNFQIFNDGKDLFPDLFQELENAEKHIHILFYTVKADTISTQFLEILERKAQDGIEVRLLLDYLGSFQIRKKIRNKLKEAGVEFAYCNKPTLPFFYSLQVRNHRKISIIDGKVSYVGGFNIGKDYIHANLKLSPWRDYHFKLTGEGVDDLQREFLFDWTDATKTNLLQNPIYFPEQPKGNARHQIIPTQGVYLEDVLCGLIRNTRKTLFIGTPYFIPSKRIMKELCMAQDRNVTITLLLPTKPDHILVKEASFPYLRTLLKGGARAYHYKHGFFHGKIITADDEICLVGTPNFDKRSIFLNHELVCCIFEPSFITEMNSIVAKDIAVSEKYTLQYLEKPKPKTVLLEWIARIFAPLL</sequence>
<dbReference type="NCBIfam" id="TIGR04265">
    <property type="entry name" value="bac_cardiolipin"/>
    <property type="match status" value="1"/>
</dbReference>
<keyword evidence="5" id="KW-0677">Repeat</keyword>
<accession>A0A437K9Y6</accession>
<dbReference type="SMART" id="SM00155">
    <property type="entry name" value="PLDc"/>
    <property type="match status" value="2"/>
</dbReference>
<dbReference type="SUPFAM" id="SSF56024">
    <property type="entry name" value="Phospholipase D/nuclease"/>
    <property type="match status" value="2"/>
</dbReference>
<protein>
    <recommendedName>
        <fullName evidence="8">Cardiolipin synthase</fullName>
        <ecNumber evidence="8">2.7.8.-</ecNumber>
    </recommendedName>
</protein>
<gene>
    <name evidence="11" type="primary">cls</name>
    <name evidence="11" type="ORF">EM808_14860</name>
</gene>
<organism evidence="11 12">
    <name type="scientific">Niallia taxi</name>
    <dbReference type="NCBI Taxonomy" id="2499688"/>
    <lineage>
        <taxon>Bacteria</taxon>
        <taxon>Bacillati</taxon>
        <taxon>Bacillota</taxon>
        <taxon>Bacilli</taxon>
        <taxon>Bacillales</taxon>
        <taxon>Bacillaceae</taxon>
        <taxon>Niallia</taxon>
    </lineage>
</organism>
<dbReference type="InterPro" id="IPR001736">
    <property type="entry name" value="PLipase_D/transphosphatidylase"/>
</dbReference>
<comment type="caution">
    <text evidence="11">The sequence shown here is derived from an EMBL/GenBank/DDBJ whole genome shotgun (WGS) entry which is preliminary data.</text>
</comment>
<dbReference type="PANTHER" id="PTHR21248">
    <property type="entry name" value="CARDIOLIPIN SYNTHASE"/>
    <property type="match status" value="1"/>
</dbReference>
<dbReference type="Proteomes" id="UP000288024">
    <property type="component" value="Unassembled WGS sequence"/>
</dbReference>
<dbReference type="InterPro" id="IPR025202">
    <property type="entry name" value="PLD-like_dom"/>
</dbReference>
<keyword evidence="7 9" id="KW-0472">Membrane</keyword>